<feature type="region of interest" description="Disordered" evidence="2">
    <location>
        <begin position="797"/>
        <end position="820"/>
    </location>
</feature>
<dbReference type="CDD" id="cd05233">
    <property type="entry name" value="SDR_c"/>
    <property type="match status" value="1"/>
</dbReference>
<feature type="region of interest" description="Disordered" evidence="2">
    <location>
        <begin position="862"/>
        <end position="887"/>
    </location>
</feature>
<dbReference type="InterPro" id="IPR002347">
    <property type="entry name" value="SDR_fam"/>
</dbReference>
<dbReference type="GO" id="GO:0042799">
    <property type="term" value="F:histone H4K20 methyltransferase activity"/>
    <property type="evidence" value="ECO:0007669"/>
    <property type="project" value="TreeGrafter"/>
</dbReference>
<keyword evidence="1" id="KW-0521">NADP</keyword>
<dbReference type="Pfam" id="PF13561">
    <property type="entry name" value="adh_short_C2"/>
    <property type="match status" value="1"/>
</dbReference>
<evidence type="ECO:0000259" key="3">
    <source>
        <dbReference type="PROSITE" id="PS50280"/>
    </source>
</evidence>
<dbReference type="AlphaFoldDB" id="A0A1Q3EE11"/>
<dbReference type="InterPro" id="IPR001214">
    <property type="entry name" value="SET_dom"/>
</dbReference>
<protein>
    <submittedName>
        <fullName evidence="4">Histone-lysine n-methyltransferase set9</fullName>
    </submittedName>
</protein>
<keyword evidence="4" id="KW-0808">Transferase</keyword>
<evidence type="ECO:0000313" key="4">
    <source>
        <dbReference type="EMBL" id="GAW05447.1"/>
    </source>
</evidence>
<dbReference type="FunFam" id="3.40.50.720:FF:000084">
    <property type="entry name" value="Short-chain dehydrogenase reductase"/>
    <property type="match status" value="1"/>
</dbReference>
<dbReference type="PROSITE" id="PS50280">
    <property type="entry name" value="SET"/>
    <property type="match status" value="1"/>
</dbReference>
<feature type="compositionally biased region" description="Polar residues" evidence="2">
    <location>
        <begin position="436"/>
        <end position="451"/>
    </location>
</feature>
<feature type="compositionally biased region" description="Basic and acidic residues" evidence="2">
    <location>
        <begin position="453"/>
        <end position="462"/>
    </location>
</feature>
<dbReference type="SUPFAM" id="SSF82199">
    <property type="entry name" value="SET domain"/>
    <property type="match status" value="1"/>
</dbReference>
<comment type="caution">
    <text evidence="4">The sequence shown here is derived from an EMBL/GenBank/DDBJ whole genome shotgun (WGS) entry which is preliminary data.</text>
</comment>
<evidence type="ECO:0000256" key="1">
    <source>
        <dbReference type="ARBA" id="ARBA00022857"/>
    </source>
</evidence>
<dbReference type="PANTHER" id="PTHR12977">
    <property type="entry name" value="SUPPRESSOR OF VARIEGATION 4-20-RELATED"/>
    <property type="match status" value="1"/>
</dbReference>
<dbReference type="GO" id="GO:0032259">
    <property type="term" value="P:methylation"/>
    <property type="evidence" value="ECO:0007669"/>
    <property type="project" value="UniProtKB-KW"/>
</dbReference>
<dbReference type="Gene3D" id="2.170.270.10">
    <property type="entry name" value="SET domain"/>
    <property type="match status" value="1"/>
</dbReference>
<dbReference type="Gene3D" id="3.40.50.720">
    <property type="entry name" value="NAD(P)-binding Rossmann-like Domain"/>
    <property type="match status" value="1"/>
</dbReference>
<feature type="compositionally biased region" description="Low complexity" evidence="2">
    <location>
        <begin position="233"/>
        <end position="254"/>
    </location>
</feature>
<feature type="compositionally biased region" description="Polar residues" evidence="2">
    <location>
        <begin position="316"/>
        <end position="347"/>
    </location>
</feature>
<dbReference type="PROSITE" id="PS00061">
    <property type="entry name" value="ADH_SHORT"/>
    <property type="match status" value="1"/>
</dbReference>
<organism evidence="4 5">
    <name type="scientific">Lentinula edodes</name>
    <name type="common">Shiitake mushroom</name>
    <name type="synonym">Lentinus edodes</name>
    <dbReference type="NCBI Taxonomy" id="5353"/>
    <lineage>
        <taxon>Eukaryota</taxon>
        <taxon>Fungi</taxon>
        <taxon>Dikarya</taxon>
        <taxon>Basidiomycota</taxon>
        <taxon>Agaricomycotina</taxon>
        <taxon>Agaricomycetes</taxon>
        <taxon>Agaricomycetidae</taxon>
        <taxon>Agaricales</taxon>
        <taxon>Marasmiineae</taxon>
        <taxon>Omphalotaceae</taxon>
        <taxon>Lentinula</taxon>
    </lineage>
</organism>
<feature type="region of interest" description="Disordered" evidence="2">
    <location>
        <begin position="666"/>
        <end position="718"/>
    </location>
</feature>
<dbReference type="PANTHER" id="PTHR12977:SF4">
    <property type="entry name" value="HISTONE-LYSINE N-METHYLTRANSFERASE KMT5B"/>
    <property type="match status" value="1"/>
</dbReference>
<evidence type="ECO:0000313" key="5">
    <source>
        <dbReference type="Proteomes" id="UP000188533"/>
    </source>
</evidence>
<dbReference type="Proteomes" id="UP000188533">
    <property type="component" value="Unassembled WGS sequence"/>
</dbReference>
<dbReference type="STRING" id="5353.A0A1Q3EE11"/>
<gene>
    <name evidence="4" type="ORF">LENED_007307</name>
</gene>
<evidence type="ECO:0000256" key="2">
    <source>
        <dbReference type="SAM" id="MobiDB-lite"/>
    </source>
</evidence>
<feature type="region of interest" description="Disordered" evidence="2">
    <location>
        <begin position="594"/>
        <end position="613"/>
    </location>
</feature>
<feature type="region of interest" description="Disordered" evidence="2">
    <location>
        <begin position="746"/>
        <end position="768"/>
    </location>
</feature>
<dbReference type="InterPro" id="IPR020904">
    <property type="entry name" value="Sc_DH/Rdtase_CS"/>
</dbReference>
<dbReference type="InterPro" id="IPR039977">
    <property type="entry name" value="Suv4-20/Set9"/>
</dbReference>
<proteinExistence type="predicted"/>
<dbReference type="SMART" id="SM00317">
    <property type="entry name" value="SET"/>
    <property type="match status" value="1"/>
</dbReference>
<feature type="compositionally biased region" description="Basic and acidic residues" evidence="2">
    <location>
        <begin position="746"/>
        <end position="762"/>
    </location>
</feature>
<dbReference type="GO" id="GO:0005634">
    <property type="term" value="C:nucleus"/>
    <property type="evidence" value="ECO:0007669"/>
    <property type="project" value="TreeGrafter"/>
</dbReference>
<dbReference type="PRINTS" id="PR00081">
    <property type="entry name" value="GDHRDH"/>
</dbReference>
<feature type="compositionally biased region" description="Low complexity" evidence="2">
    <location>
        <begin position="348"/>
        <end position="378"/>
    </location>
</feature>
<dbReference type="InterPro" id="IPR036291">
    <property type="entry name" value="NAD(P)-bd_dom_sf"/>
</dbReference>
<reference evidence="4 5" key="1">
    <citation type="submission" date="2016-08" db="EMBL/GenBank/DDBJ databases">
        <authorList>
            <consortium name="Lentinula edodes genome sequencing consortium"/>
            <person name="Sakamoto Y."/>
            <person name="Nakade K."/>
            <person name="Sato S."/>
            <person name="Yoshida Y."/>
            <person name="Miyazaki K."/>
            <person name="Natsume S."/>
            <person name="Konno N."/>
        </authorList>
    </citation>
    <scope>NUCLEOTIDE SEQUENCE [LARGE SCALE GENOMIC DNA]</scope>
    <source>
        <strain evidence="4 5">NBRC 111202</strain>
    </source>
</reference>
<feature type="region of interest" description="Disordered" evidence="2">
    <location>
        <begin position="418"/>
        <end position="488"/>
    </location>
</feature>
<dbReference type="InterPro" id="IPR046341">
    <property type="entry name" value="SET_dom_sf"/>
</dbReference>
<keyword evidence="4" id="KW-0489">Methyltransferase</keyword>
<feature type="compositionally biased region" description="Basic and acidic residues" evidence="2">
    <location>
        <begin position="867"/>
        <end position="880"/>
    </location>
</feature>
<dbReference type="Pfam" id="PF00856">
    <property type="entry name" value="SET"/>
    <property type="match status" value="1"/>
</dbReference>
<keyword evidence="5" id="KW-1185">Reference proteome</keyword>
<dbReference type="SUPFAM" id="SSF51735">
    <property type="entry name" value="NAD(P)-binding Rossmann-fold domains"/>
    <property type="match status" value="1"/>
</dbReference>
<sequence>MDSSRRLPKVSPNDLIEIVRRLVMFKGPLQHAVRNAVDDLVYLTPIRYYLQNYTQKQINAFATHASRYFELYHPSGSIEISHTSRYSHRTGKSELCILATRNLAPGSVITELKGSMANLTDEEDRELKRTDLRNSDIRRDFSVIHSKSMKKNHLFLGPARFVNHDCDNNCELFREGRYITFRVLRPISIGEEITAHYGDCYFGRKNRHCLCETCEKKGRGGYAPDHTDDDIPSDSAFSDSDSDGTSSESDATSSGQEDGAVKRQVNLNERRTRRGVYAVVTKEEDHSDESDDEDGSVRPLAGASDIPSPGEMEMAESTSDLTSIPSSRAVSNCNQAGPSCLSSSTSELTPISRSTSSLSSLSSSEGTSSTHKSSSYQSIIATRRQKAQAEAAALVNASATLPEDSLSSVSSLRHLTQASMSVTPSKGKAKQKEQIRASSTPMRPDNLQATESGKMKDEDPRILRPRPSASVTTSEAAKEINSKTEIPRGPDGKPLPICATCRNILPVISVDHQIVWGLGLEKDSKKKKAKQDCPRCMRHYAIYGELWPRRVPLPGCTSTFNTTPREETTPIEFARKVTHKVLPVLDRKIAAVASSKRKRSSEGPVAEEENEHFAKKLKTSVDRTVPKKRIPIPLPEGQKRKRGRPRLMSVPVTVPALPPIVKMEDTEEPLHPNGFKSQGRRMNGRFERKLSSSSPQKGYDLDKSPKNALAGRAQRALEREKAKEIVERELLVKRGLSDGEIERITKKGKWDGSNPHDKEPPLKKVFPKRSTSFRSGNLFSRPNPMSFAARAWANPLVSDDASSEDEKGPDTPEDSLSPPAIVEVELEDWDRGPSLIVTAPAVPPAYKPSPFSFARRRWSSLSASPIEEPKKSTSELRPNADARPPLNMERILGHNSSSITTSSYEKWNPNHGTYLSEEEDTPNLFTLRVAQFRFTPTFQAKILTQPAASQDEFLKSSLARIQQVQMHLDSTPRGIRMKGKVCIITGAGSLKGIGRATAFLFAHEGAAHLYLSDYDPTHLPDLRNNLQTKYPDTKVTTAAFDAASEKDVISVCEQAFQEEGRLDVFFANAGWASRDTLSNTDAKTFMESMRINALSCFLAIKYASPWMAKTNASRGKQLSGGSIILTASIAGLRSGAGTVDYSAAKAAVNSMAKTGANQLARTGVRVNSICPGLIETGMTSDTFEWAVSEEIGQMALFLASDDSSYVNGQNIAVDGGLSSSHPVVPGRWA</sequence>
<dbReference type="CDD" id="cd10524">
    <property type="entry name" value="SET_Suv4-20-like"/>
    <property type="match status" value="1"/>
</dbReference>
<feature type="region of interest" description="Disordered" evidence="2">
    <location>
        <begin position="218"/>
        <end position="392"/>
    </location>
</feature>
<reference evidence="4 5" key="2">
    <citation type="submission" date="2017-02" db="EMBL/GenBank/DDBJ databases">
        <title>A genome survey and senescence transcriptome analysis in Lentinula edodes.</title>
        <authorList>
            <person name="Sakamoto Y."/>
            <person name="Nakade K."/>
            <person name="Sato S."/>
            <person name="Yoshida Y."/>
            <person name="Miyazaki K."/>
            <person name="Natsume S."/>
            <person name="Konno N."/>
        </authorList>
    </citation>
    <scope>NUCLEOTIDE SEQUENCE [LARGE SCALE GENOMIC DNA]</scope>
    <source>
        <strain evidence="4 5">NBRC 111202</strain>
    </source>
</reference>
<accession>A0A1Q3EE11</accession>
<feature type="domain" description="SET" evidence="3">
    <location>
        <begin position="76"/>
        <end position="198"/>
    </location>
</feature>
<name>A0A1Q3EE11_LENED</name>
<dbReference type="EMBL" id="BDGU01000250">
    <property type="protein sequence ID" value="GAW05447.1"/>
    <property type="molecule type" value="Genomic_DNA"/>
</dbReference>
<feature type="compositionally biased region" description="Basic and acidic residues" evidence="2">
    <location>
        <begin position="476"/>
        <end position="488"/>
    </location>
</feature>